<keyword evidence="7 10" id="KW-0472">Membrane</keyword>
<comment type="caution">
    <text evidence="12">The sequence shown here is derived from an EMBL/GenBank/DDBJ whole genome shotgun (WGS) entry which is preliminary data.</text>
</comment>
<protein>
    <recommendedName>
        <fullName evidence="10">Odorant receptor</fullName>
    </recommendedName>
</protein>
<evidence type="ECO:0000256" key="10">
    <source>
        <dbReference type="RuleBase" id="RU351113"/>
    </source>
</evidence>
<feature type="transmembrane region" description="Helical" evidence="10">
    <location>
        <begin position="199"/>
        <end position="230"/>
    </location>
</feature>
<dbReference type="GO" id="GO:0005886">
    <property type="term" value="C:plasma membrane"/>
    <property type="evidence" value="ECO:0007669"/>
    <property type="project" value="UniProtKB-SubCell"/>
</dbReference>
<name>A0A834IPK1_RHYFE</name>
<dbReference type="InterPro" id="IPR004117">
    <property type="entry name" value="7tm6_olfct_rcpt"/>
</dbReference>
<keyword evidence="5 10" id="KW-0552">Olfaction</keyword>
<feature type="compositionally biased region" description="Polar residues" evidence="11">
    <location>
        <begin position="1"/>
        <end position="18"/>
    </location>
</feature>
<feature type="transmembrane region" description="Helical" evidence="10">
    <location>
        <begin position="148"/>
        <end position="165"/>
    </location>
</feature>
<keyword evidence="8 10" id="KW-0675">Receptor</keyword>
<dbReference type="PANTHER" id="PTHR21137">
    <property type="entry name" value="ODORANT RECEPTOR"/>
    <property type="match status" value="1"/>
</dbReference>
<reference evidence="12" key="1">
    <citation type="submission" date="2020-08" db="EMBL/GenBank/DDBJ databases">
        <title>Genome sequencing and assembly of the red palm weevil Rhynchophorus ferrugineus.</title>
        <authorList>
            <person name="Dias G.B."/>
            <person name="Bergman C.M."/>
            <person name="Manee M."/>
        </authorList>
    </citation>
    <scope>NUCLEOTIDE SEQUENCE</scope>
    <source>
        <strain evidence="12">AA-2017</strain>
        <tissue evidence="12">Whole larva</tissue>
    </source>
</reference>
<gene>
    <name evidence="12" type="ORF">GWI33_023411</name>
</gene>
<evidence type="ECO:0000256" key="11">
    <source>
        <dbReference type="SAM" id="MobiDB-lite"/>
    </source>
</evidence>
<evidence type="ECO:0000256" key="4">
    <source>
        <dbReference type="ARBA" id="ARBA00022692"/>
    </source>
</evidence>
<keyword evidence="2" id="KW-1003">Cell membrane</keyword>
<evidence type="ECO:0000256" key="2">
    <source>
        <dbReference type="ARBA" id="ARBA00022475"/>
    </source>
</evidence>
<dbReference type="Proteomes" id="UP000625711">
    <property type="component" value="Unassembled WGS sequence"/>
</dbReference>
<proteinExistence type="inferred from homology"/>
<feature type="transmembrane region" description="Helical" evidence="10">
    <location>
        <begin position="274"/>
        <end position="294"/>
    </location>
</feature>
<evidence type="ECO:0000256" key="8">
    <source>
        <dbReference type="ARBA" id="ARBA00023170"/>
    </source>
</evidence>
<dbReference type="GO" id="GO:0004984">
    <property type="term" value="F:olfactory receptor activity"/>
    <property type="evidence" value="ECO:0007669"/>
    <property type="project" value="InterPro"/>
</dbReference>
<keyword evidence="4 10" id="KW-0812">Transmembrane</keyword>
<dbReference type="OrthoDB" id="6744908at2759"/>
<evidence type="ECO:0000256" key="7">
    <source>
        <dbReference type="ARBA" id="ARBA00023136"/>
    </source>
</evidence>
<dbReference type="Pfam" id="PF02949">
    <property type="entry name" value="7tm_6"/>
    <property type="match status" value="1"/>
</dbReference>
<feature type="transmembrane region" description="Helical" evidence="10">
    <location>
        <begin position="306"/>
        <end position="325"/>
    </location>
</feature>
<dbReference type="EMBL" id="JAACXV010000098">
    <property type="protein sequence ID" value="KAF7283566.1"/>
    <property type="molecule type" value="Genomic_DNA"/>
</dbReference>
<evidence type="ECO:0000256" key="9">
    <source>
        <dbReference type="ARBA" id="ARBA00023224"/>
    </source>
</evidence>
<dbReference type="PANTHER" id="PTHR21137:SF35">
    <property type="entry name" value="ODORANT RECEPTOR 19A-RELATED"/>
    <property type="match status" value="1"/>
</dbReference>
<keyword evidence="6 10" id="KW-1133">Transmembrane helix</keyword>
<organism evidence="12 13">
    <name type="scientific">Rhynchophorus ferrugineus</name>
    <name type="common">Red palm weevil</name>
    <name type="synonym">Curculio ferrugineus</name>
    <dbReference type="NCBI Taxonomy" id="354439"/>
    <lineage>
        <taxon>Eukaryota</taxon>
        <taxon>Metazoa</taxon>
        <taxon>Ecdysozoa</taxon>
        <taxon>Arthropoda</taxon>
        <taxon>Hexapoda</taxon>
        <taxon>Insecta</taxon>
        <taxon>Pterygota</taxon>
        <taxon>Neoptera</taxon>
        <taxon>Endopterygota</taxon>
        <taxon>Coleoptera</taxon>
        <taxon>Polyphaga</taxon>
        <taxon>Cucujiformia</taxon>
        <taxon>Curculionidae</taxon>
        <taxon>Dryophthorinae</taxon>
        <taxon>Rhynchophorus</taxon>
    </lineage>
</organism>
<keyword evidence="9 10" id="KW-0807">Transducer</keyword>
<evidence type="ECO:0000313" key="13">
    <source>
        <dbReference type="Proteomes" id="UP000625711"/>
    </source>
</evidence>
<comment type="subcellular location">
    <subcellularLocation>
        <location evidence="1 10">Cell membrane</location>
        <topology evidence="1 10">Multi-pass membrane protein</topology>
    </subcellularLocation>
</comment>
<comment type="similarity">
    <text evidence="10">Belongs to the insect chemoreceptor superfamily. Heteromeric odorant receptor channel (TC 1.A.69) family.</text>
</comment>
<sequence>MIIASGSSCQSGKRNSPTGMEDGHKEFHMSLTKKYMTLLGIWPVNWTGTRLIFYQIYYYLIFSYFCMFVATMFVQLGVSFTTNVLAVAYVAGPTVAYFMNILKVCVYKTDKFLNIINEIQKTEKQVLSSKNQTVITIYKNNASISKKIEIYLTVMGISGFSTYLIRPALLTGATNQKEIFGGNLIIPSWYPFDTQQYHWFAYAFQILPCFYGTFYIVYTQAYYLSVLIFIRGQFKILQYTISQVFSSSDPQQSLGEWIKEHQHILRMMTELNECMNIVMFCDFMVSSLQLAMVIFQLMNVSGLEQIAVSLFCFTLNIQLYLLYWCGTEIAFESAKIASSAYQSNWYNCDLVVQKSLRIVIMRTQKPVMLRIGTIGNVQFDVLLKIYKTIYSFLCLIINNK</sequence>
<keyword evidence="13" id="KW-1185">Reference proteome</keyword>
<dbReference type="GO" id="GO:0005549">
    <property type="term" value="F:odorant binding"/>
    <property type="evidence" value="ECO:0007669"/>
    <property type="project" value="InterPro"/>
</dbReference>
<accession>A0A834IPK1</accession>
<comment type="caution">
    <text evidence="10">Lacks conserved residue(s) required for the propagation of feature annotation.</text>
</comment>
<keyword evidence="3 10" id="KW-0716">Sensory transduction</keyword>
<evidence type="ECO:0000256" key="1">
    <source>
        <dbReference type="ARBA" id="ARBA00004651"/>
    </source>
</evidence>
<evidence type="ECO:0000313" key="12">
    <source>
        <dbReference type="EMBL" id="KAF7283566.1"/>
    </source>
</evidence>
<evidence type="ECO:0000256" key="3">
    <source>
        <dbReference type="ARBA" id="ARBA00022606"/>
    </source>
</evidence>
<feature type="region of interest" description="Disordered" evidence="11">
    <location>
        <begin position="1"/>
        <end position="22"/>
    </location>
</feature>
<feature type="transmembrane region" description="Helical" evidence="10">
    <location>
        <begin position="84"/>
        <end position="102"/>
    </location>
</feature>
<dbReference type="GO" id="GO:0007165">
    <property type="term" value="P:signal transduction"/>
    <property type="evidence" value="ECO:0007669"/>
    <property type="project" value="UniProtKB-KW"/>
</dbReference>
<evidence type="ECO:0000256" key="6">
    <source>
        <dbReference type="ARBA" id="ARBA00022989"/>
    </source>
</evidence>
<dbReference type="AlphaFoldDB" id="A0A834IPK1"/>
<evidence type="ECO:0000256" key="5">
    <source>
        <dbReference type="ARBA" id="ARBA00022725"/>
    </source>
</evidence>
<feature type="transmembrane region" description="Helical" evidence="10">
    <location>
        <begin position="56"/>
        <end position="78"/>
    </location>
</feature>